<evidence type="ECO:0000313" key="2">
    <source>
        <dbReference type="Proteomes" id="UP001294444"/>
    </source>
</evidence>
<dbReference type="AlphaFoldDB" id="A0AAJ5C735"/>
<comment type="caution">
    <text evidence="1">The sequence shown here is derived from an EMBL/GenBank/DDBJ whole genome shotgun (WGS) entry which is preliminary data.</text>
</comment>
<accession>A0AAJ5C735</accession>
<sequence>MTMQMVLLIRSMAKTMSWSAINAIDGSARHVDTFGSVSTLLTVLLEPTVQPKMPADQKKPARAAILSVAGLEPAKLAWLRIGTNSLVLDVLTMFDGSSHPSMSSLHIRQEALP</sequence>
<proteinExistence type="predicted"/>
<organism evidence="1 2">
    <name type="scientific">Melanopsichium pennsylvanicum</name>
    <dbReference type="NCBI Taxonomy" id="63383"/>
    <lineage>
        <taxon>Eukaryota</taxon>
        <taxon>Fungi</taxon>
        <taxon>Dikarya</taxon>
        <taxon>Basidiomycota</taxon>
        <taxon>Ustilaginomycotina</taxon>
        <taxon>Ustilaginomycetes</taxon>
        <taxon>Ustilaginales</taxon>
        <taxon>Ustilaginaceae</taxon>
        <taxon>Melanopsichium</taxon>
    </lineage>
</organism>
<evidence type="ECO:0000313" key="1">
    <source>
        <dbReference type="EMBL" id="SNX86143.1"/>
    </source>
</evidence>
<name>A0AAJ5C735_9BASI</name>
<dbReference type="Proteomes" id="UP001294444">
    <property type="component" value="Unassembled WGS sequence"/>
</dbReference>
<reference evidence="1" key="1">
    <citation type="submission" date="2023-10" db="EMBL/GenBank/DDBJ databases">
        <authorList>
            <person name="Guldener U."/>
        </authorList>
    </citation>
    <scope>NUCLEOTIDE SEQUENCE</scope>
    <source>
        <strain evidence="1">Mp4</strain>
    </source>
</reference>
<protein>
    <submittedName>
        <fullName evidence="1">Uncharacterized protein</fullName>
    </submittedName>
</protein>
<dbReference type="EMBL" id="OAPG01000013">
    <property type="protein sequence ID" value="SNX86143.1"/>
    <property type="molecule type" value="Genomic_DNA"/>
</dbReference>
<gene>
    <name evidence="1" type="ORF">MEPE_04852</name>
</gene>
<keyword evidence="2" id="KW-1185">Reference proteome</keyword>